<evidence type="ECO:0000313" key="2">
    <source>
        <dbReference type="EMBL" id="TGO12941.1"/>
    </source>
</evidence>
<proteinExistence type="predicted"/>
<protein>
    <submittedName>
        <fullName evidence="2">Uncharacterized protein</fullName>
    </submittedName>
</protein>
<dbReference type="OrthoDB" id="4692089at2759"/>
<keyword evidence="3" id="KW-1185">Reference proteome</keyword>
<feature type="compositionally biased region" description="Polar residues" evidence="1">
    <location>
        <begin position="488"/>
        <end position="498"/>
    </location>
</feature>
<feature type="region of interest" description="Disordered" evidence="1">
    <location>
        <begin position="1"/>
        <end position="25"/>
    </location>
</feature>
<feature type="region of interest" description="Disordered" evidence="1">
    <location>
        <begin position="472"/>
        <end position="498"/>
    </location>
</feature>
<evidence type="ECO:0000256" key="1">
    <source>
        <dbReference type="SAM" id="MobiDB-lite"/>
    </source>
</evidence>
<sequence length="498" mass="54244">MAFRRTPSSADLPTSKLPVKPTDSATTVKLATPEELVELLTKPSPLAVPYEVASGTVSLFVGDFNSYKTDLLIQDWVPNQRHMAPASQYDTTSQVVYNLPVGIVMTLQDAFINSTGNIADLSNCGTCVDLVGTGKTEACTLIPLGLNDSVSMFFWRKVDLNMGAIELFDAINFTGRQSTIFLSEWQPGVCHSIKQWQLQDSISSVRWKTLQDRQTAILYDGDDTPQYAGYAQFANIKGWGSTKECASLPDFFMDDCVTTFKWNSINPVKEIIAPLTITTGSASNTSSLTNTNTGINDSDASQNVTVAIANSTSQTVTVQTSDQHVTGISSTFSQTFREGAEGIAESETQWSVSVSYSYTHTETNTRSETKTIDLSIEQVSTAPPRTSYVATLLVIIGQLPDAEYRTTAQRWYVDPVSGGQADPDNNNWYKRVEDVTLTLTGSLSSSISTSIKTKDIPGYVDGVKQYDSPITKSQRGLHEKPAMLAIPAQSSRPPSDDS</sequence>
<dbReference type="Proteomes" id="UP000297777">
    <property type="component" value="Unassembled WGS sequence"/>
</dbReference>
<accession>A0A4Z1EUT6</accession>
<feature type="compositionally biased region" description="Polar residues" evidence="1">
    <location>
        <begin position="1"/>
        <end position="12"/>
    </location>
</feature>
<organism evidence="2 3">
    <name type="scientific">Botrytis tulipae</name>
    <dbReference type="NCBI Taxonomy" id="87230"/>
    <lineage>
        <taxon>Eukaryota</taxon>
        <taxon>Fungi</taxon>
        <taxon>Dikarya</taxon>
        <taxon>Ascomycota</taxon>
        <taxon>Pezizomycotina</taxon>
        <taxon>Leotiomycetes</taxon>
        <taxon>Helotiales</taxon>
        <taxon>Sclerotiniaceae</taxon>
        <taxon>Botrytis</taxon>
    </lineage>
</organism>
<dbReference type="Gene3D" id="2.170.15.10">
    <property type="entry name" value="Proaerolysin, chain A, domain 3"/>
    <property type="match status" value="1"/>
</dbReference>
<dbReference type="AlphaFoldDB" id="A0A4Z1EUT6"/>
<gene>
    <name evidence="2" type="ORF">BTUL_0079g00010</name>
</gene>
<comment type="caution">
    <text evidence="2">The sequence shown here is derived from an EMBL/GenBank/DDBJ whole genome shotgun (WGS) entry which is preliminary data.</text>
</comment>
<dbReference type="EMBL" id="PQXH01000079">
    <property type="protein sequence ID" value="TGO12941.1"/>
    <property type="molecule type" value="Genomic_DNA"/>
</dbReference>
<reference evidence="2 3" key="1">
    <citation type="submission" date="2017-12" db="EMBL/GenBank/DDBJ databases">
        <title>Comparative genomics of Botrytis spp.</title>
        <authorList>
            <person name="Valero-Jimenez C.A."/>
            <person name="Tapia P."/>
            <person name="Veloso J."/>
            <person name="Silva-Moreno E."/>
            <person name="Staats M."/>
            <person name="Valdes J.H."/>
            <person name="Van Kan J.A.L."/>
        </authorList>
    </citation>
    <scope>NUCLEOTIDE SEQUENCE [LARGE SCALE GENOMIC DNA]</scope>
    <source>
        <strain evidence="2 3">Bt9001</strain>
    </source>
</reference>
<evidence type="ECO:0000313" key="3">
    <source>
        <dbReference type="Proteomes" id="UP000297777"/>
    </source>
</evidence>
<name>A0A4Z1EUT6_9HELO</name>
<dbReference type="SUPFAM" id="SSF56973">
    <property type="entry name" value="Aerolisin/ETX pore-forming domain"/>
    <property type="match status" value="1"/>
</dbReference>